<gene>
    <name evidence="1" type="ORF">DY000_02021897</name>
</gene>
<protein>
    <submittedName>
        <fullName evidence="1">Uncharacterized protein</fullName>
    </submittedName>
</protein>
<dbReference type="EMBL" id="QGKV02000299">
    <property type="protein sequence ID" value="KAF3596238.1"/>
    <property type="molecule type" value="Genomic_DNA"/>
</dbReference>
<evidence type="ECO:0000313" key="2">
    <source>
        <dbReference type="Proteomes" id="UP000266723"/>
    </source>
</evidence>
<comment type="caution">
    <text evidence="1">The sequence shown here is derived from an EMBL/GenBank/DDBJ whole genome shotgun (WGS) entry which is preliminary data.</text>
</comment>
<organism evidence="1 2">
    <name type="scientific">Brassica cretica</name>
    <name type="common">Mustard</name>
    <dbReference type="NCBI Taxonomy" id="69181"/>
    <lineage>
        <taxon>Eukaryota</taxon>
        <taxon>Viridiplantae</taxon>
        <taxon>Streptophyta</taxon>
        <taxon>Embryophyta</taxon>
        <taxon>Tracheophyta</taxon>
        <taxon>Spermatophyta</taxon>
        <taxon>Magnoliopsida</taxon>
        <taxon>eudicotyledons</taxon>
        <taxon>Gunneridae</taxon>
        <taxon>Pentapetalae</taxon>
        <taxon>rosids</taxon>
        <taxon>malvids</taxon>
        <taxon>Brassicales</taxon>
        <taxon>Brassicaceae</taxon>
        <taxon>Brassiceae</taxon>
        <taxon>Brassica</taxon>
    </lineage>
</organism>
<proteinExistence type="predicted"/>
<reference evidence="1 2" key="1">
    <citation type="journal article" date="2020" name="BMC Genomics">
        <title>Intraspecific diversification of the crop wild relative Brassica cretica Lam. using demographic model selection.</title>
        <authorList>
            <person name="Kioukis A."/>
            <person name="Michalopoulou V.A."/>
            <person name="Briers L."/>
            <person name="Pirintsos S."/>
            <person name="Studholme D.J."/>
            <person name="Pavlidis P."/>
            <person name="Sarris P.F."/>
        </authorList>
    </citation>
    <scope>NUCLEOTIDE SEQUENCE [LARGE SCALE GENOMIC DNA]</scope>
    <source>
        <strain evidence="2">cv. PFS-1207/04</strain>
    </source>
</reference>
<accession>A0ABQ7EG72</accession>
<dbReference type="Proteomes" id="UP000266723">
    <property type="component" value="Unassembled WGS sequence"/>
</dbReference>
<name>A0ABQ7EG72_BRACR</name>
<evidence type="ECO:0000313" key="1">
    <source>
        <dbReference type="EMBL" id="KAF3596238.1"/>
    </source>
</evidence>
<keyword evidence="2" id="KW-1185">Reference proteome</keyword>
<sequence length="110" mass="11846">MTKRNSRERVTLQKWRDGLDSSSLINIQRDVARAPVDSSDKSSLSMVVFRSLSYSRSATSAVVLSESSLPTSADEDSSLANVVDEGESGFCILHKHSSIAATKAVPCTLV</sequence>